<feature type="domain" description="WD-like" evidence="2">
    <location>
        <begin position="73"/>
        <end position="176"/>
    </location>
</feature>
<feature type="signal peptide" evidence="1">
    <location>
        <begin position="1"/>
        <end position="19"/>
    </location>
</feature>
<feature type="chain" id="PRO_5042013404" description="WD-like domain-containing protein" evidence="1">
    <location>
        <begin position="20"/>
        <end position="177"/>
    </location>
</feature>
<evidence type="ECO:0000256" key="1">
    <source>
        <dbReference type="SAM" id="SignalP"/>
    </source>
</evidence>
<accession>A0AAE0ID87</accession>
<reference evidence="3" key="1">
    <citation type="journal article" date="2023" name="Mol. Phylogenet. Evol.">
        <title>Genome-scale phylogeny and comparative genomics of the fungal order Sordariales.</title>
        <authorList>
            <person name="Hensen N."/>
            <person name="Bonometti L."/>
            <person name="Westerberg I."/>
            <person name="Brannstrom I.O."/>
            <person name="Guillou S."/>
            <person name="Cros-Aarteil S."/>
            <person name="Calhoun S."/>
            <person name="Haridas S."/>
            <person name="Kuo A."/>
            <person name="Mondo S."/>
            <person name="Pangilinan J."/>
            <person name="Riley R."/>
            <person name="LaButti K."/>
            <person name="Andreopoulos B."/>
            <person name="Lipzen A."/>
            <person name="Chen C."/>
            <person name="Yan M."/>
            <person name="Daum C."/>
            <person name="Ng V."/>
            <person name="Clum A."/>
            <person name="Steindorff A."/>
            <person name="Ohm R.A."/>
            <person name="Martin F."/>
            <person name="Silar P."/>
            <person name="Natvig D.O."/>
            <person name="Lalanne C."/>
            <person name="Gautier V."/>
            <person name="Ament-Velasquez S.L."/>
            <person name="Kruys A."/>
            <person name="Hutchinson M.I."/>
            <person name="Powell A.J."/>
            <person name="Barry K."/>
            <person name="Miller A.N."/>
            <person name="Grigoriev I.V."/>
            <person name="Debuchy R."/>
            <person name="Gladieux P."/>
            <person name="Hiltunen Thoren M."/>
            <person name="Johannesson H."/>
        </authorList>
    </citation>
    <scope>NUCLEOTIDE SEQUENCE</scope>
    <source>
        <strain evidence="3">CBS 118394</strain>
    </source>
</reference>
<comment type="caution">
    <text evidence="3">The sequence shown here is derived from an EMBL/GenBank/DDBJ whole genome shotgun (WGS) entry which is preliminary data.</text>
</comment>
<proteinExistence type="predicted"/>
<evidence type="ECO:0000313" key="4">
    <source>
        <dbReference type="Proteomes" id="UP001283341"/>
    </source>
</evidence>
<keyword evidence="4" id="KW-1185">Reference proteome</keyword>
<sequence length="177" mass="18650">MFLKSAVLATLLSAVHVLGVPTSLSKPGDDSLIITKTLELAEGRGTLTIYGSNPAFAGSSNATDVQLARRCGSNEIHCDGKHVPALNTCSLLIENVRTSGLTLNSSPRAVCLNRNNKDCCISWSSDIGSVHELDLYSAAKSSLDRCVTENNSGRATDVAINGHCLNQCLSDRATGCK</sequence>
<evidence type="ECO:0000313" key="3">
    <source>
        <dbReference type="EMBL" id="KAK3322838.1"/>
    </source>
</evidence>
<organism evidence="3 4">
    <name type="scientific">Apodospora peruviana</name>
    <dbReference type="NCBI Taxonomy" id="516989"/>
    <lineage>
        <taxon>Eukaryota</taxon>
        <taxon>Fungi</taxon>
        <taxon>Dikarya</taxon>
        <taxon>Ascomycota</taxon>
        <taxon>Pezizomycotina</taxon>
        <taxon>Sordariomycetes</taxon>
        <taxon>Sordariomycetidae</taxon>
        <taxon>Sordariales</taxon>
        <taxon>Lasiosphaeriaceae</taxon>
        <taxon>Apodospora</taxon>
    </lineage>
</organism>
<dbReference type="EMBL" id="JAUEDM010000003">
    <property type="protein sequence ID" value="KAK3322838.1"/>
    <property type="molecule type" value="Genomic_DNA"/>
</dbReference>
<dbReference type="InterPro" id="IPR046925">
    <property type="entry name" value="WD-like_fungi"/>
</dbReference>
<reference evidence="3" key="2">
    <citation type="submission" date="2023-06" db="EMBL/GenBank/DDBJ databases">
        <authorList>
            <consortium name="Lawrence Berkeley National Laboratory"/>
            <person name="Haridas S."/>
            <person name="Hensen N."/>
            <person name="Bonometti L."/>
            <person name="Westerberg I."/>
            <person name="Brannstrom I.O."/>
            <person name="Guillou S."/>
            <person name="Cros-Aarteil S."/>
            <person name="Calhoun S."/>
            <person name="Kuo A."/>
            <person name="Mondo S."/>
            <person name="Pangilinan J."/>
            <person name="Riley R."/>
            <person name="Labutti K."/>
            <person name="Andreopoulos B."/>
            <person name="Lipzen A."/>
            <person name="Chen C."/>
            <person name="Yanf M."/>
            <person name="Daum C."/>
            <person name="Ng V."/>
            <person name="Clum A."/>
            <person name="Steindorff A."/>
            <person name="Ohm R."/>
            <person name="Martin F."/>
            <person name="Silar P."/>
            <person name="Natvig D."/>
            <person name="Lalanne C."/>
            <person name="Gautier V."/>
            <person name="Ament-Velasquez S.L."/>
            <person name="Kruys A."/>
            <person name="Hutchinson M.I."/>
            <person name="Powell A.J."/>
            <person name="Barry K."/>
            <person name="Miller A.N."/>
            <person name="Grigoriev I.V."/>
            <person name="Debuchy R."/>
            <person name="Gladieux P."/>
            <person name="Thoren M.H."/>
            <person name="Johannesson H."/>
        </authorList>
    </citation>
    <scope>NUCLEOTIDE SEQUENCE</scope>
    <source>
        <strain evidence="3">CBS 118394</strain>
    </source>
</reference>
<gene>
    <name evidence="3" type="ORF">B0H66DRAFT_495935</name>
</gene>
<name>A0AAE0ID87_9PEZI</name>
<dbReference type="AlphaFoldDB" id="A0AAE0ID87"/>
<protein>
    <recommendedName>
        <fullName evidence="2">WD-like domain-containing protein</fullName>
    </recommendedName>
</protein>
<dbReference type="Proteomes" id="UP001283341">
    <property type="component" value="Unassembled WGS sequence"/>
</dbReference>
<dbReference type="Pfam" id="PF20493">
    <property type="entry name" value="WD-like_fungi"/>
    <property type="match status" value="1"/>
</dbReference>
<evidence type="ECO:0000259" key="2">
    <source>
        <dbReference type="Pfam" id="PF20493"/>
    </source>
</evidence>
<keyword evidence="1" id="KW-0732">Signal</keyword>